<evidence type="ECO:0000313" key="3">
    <source>
        <dbReference type="Proteomes" id="UP000199068"/>
    </source>
</evidence>
<evidence type="ECO:0000259" key="1">
    <source>
        <dbReference type="Pfam" id="PF00882"/>
    </source>
</evidence>
<keyword evidence="3" id="KW-1185">Reference proteome</keyword>
<evidence type="ECO:0000313" key="2">
    <source>
        <dbReference type="EMBL" id="SDL57557.1"/>
    </source>
</evidence>
<name>A0A1G9L723_9FIRM</name>
<dbReference type="Proteomes" id="UP000199068">
    <property type="component" value="Unassembled WGS sequence"/>
</dbReference>
<gene>
    <name evidence="2" type="ORF">SAMN04515677_102425</name>
</gene>
<sequence length="195" mass="22966">MLMSSHYLISNSILENIDKNKAFLVNEKNFIYGNIKPDVSSKYLFMKHYHAESFDMIIKKIKYLCKLSIDSLSKKFSLSKFNQELGVICHFLCDFFCVPHSQRWEFKHSMKKHMTYEKELTLVAKETNLSRFKGDIITHSSVEDFFFDLYNQYVNELDHKNDLLFSSVVCNSVVNYILENIIKNSLESNKLLICI</sequence>
<proteinExistence type="predicted"/>
<dbReference type="InterPro" id="IPR008947">
    <property type="entry name" value="PLipase_C/P1_nuclease_dom_sf"/>
</dbReference>
<accession>A0A1G9L723</accession>
<dbReference type="RefSeq" id="WP_092724528.1">
    <property type="nucleotide sequence ID" value="NZ_FNGW01000002.1"/>
</dbReference>
<dbReference type="Pfam" id="PF00882">
    <property type="entry name" value="Zn_dep_PLPC"/>
    <property type="match status" value="1"/>
</dbReference>
<feature type="domain" description="Phospholipase C/D" evidence="1">
    <location>
        <begin position="5"/>
        <end position="158"/>
    </location>
</feature>
<dbReference type="SUPFAM" id="SSF48537">
    <property type="entry name" value="Phospholipase C/P1 nuclease"/>
    <property type="match status" value="1"/>
</dbReference>
<reference evidence="2 3" key="1">
    <citation type="submission" date="2016-10" db="EMBL/GenBank/DDBJ databases">
        <authorList>
            <person name="de Groot N.N."/>
        </authorList>
    </citation>
    <scope>NUCLEOTIDE SEQUENCE [LARGE SCALE GENOMIC DNA]</scope>
    <source>
        <strain evidence="2 3">DSM 797</strain>
    </source>
</reference>
<dbReference type="STRING" id="1121325.SAMN04515677_102425"/>
<dbReference type="AlphaFoldDB" id="A0A1G9L723"/>
<protein>
    <submittedName>
        <fullName evidence="2">Zinc dependent phospholipase C</fullName>
    </submittedName>
</protein>
<organism evidence="2 3">
    <name type="scientific">Romboutsia lituseburensis DSM 797</name>
    <dbReference type="NCBI Taxonomy" id="1121325"/>
    <lineage>
        <taxon>Bacteria</taxon>
        <taxon>Bacillati</taxon>
        <taxon>Bacillota</taxon>
        <taxon>Clostridia</taxon>
        <taxon>Peptostreptococcales</taxon>
        <taxon>Peptostreptococcaceae</taxon>
        <taxon>Romboutsia</taxon>
    </lineage>
</organism>
<dbReference type="GO" id="GO:0016788">
    <property type="term" value="F:hydrolase activity, acting on ester bonds"/>
    <property type="evidence" value="ECO:0007669"/>
    <property type="project" value="InterPro"/>
</dbReference>
<dbReference type="InterPro" id="IPR029002">
    <property type="entry name" value="PLPC/GPLD1"/>
</dbReference>
<dbReference type="EMBL" id="FNGW01000002">
    <property type="protein sequence ID" value="SDL57557.1"/>
    <property type="molecule type" value="Genomic_DNA"/>
</dbReference>
<dbReference type="Gene3D" id="1.10.575.10">
    <property type="entry name" value="P1 Nuclease"/>
    <property type="match status" value="1"/>
</dbReference>